<dbReference type="Gene3D" id="1.10.3210.30">
    <property type="match status" value="1"/>
</dbReference>
<keyword evidence="6" id="KW-1185">Reference proteome</keyword>
<sequence length="138" mass="15006">MVEYAVFVLGDVGLEVIDTRIWGKSHGLDRPYPLMGHLVDTAMVAGAVWDAVLSSSRHRAIAGALGVSEDGAGRLVMLWAGLHDLGKILPQFQAAASQEHPLHCLPLRLPSFSVAIMAVTPSVWSRRICETLHRTFPN</sequence>
<evidence type="ECO:0000256" key="1">
    <source>
        <dbReference type="ARBA" id="ARBA00022723"/>
    </source>
</evidence>
<feature type="domain" description="HD Cas3-type" evidence="4">
    <location>
        <begin position="22"/>
        <end position="99"/>
    </location>
</feature>
<evidence type="ECO:0000313" key="6">
    <source>
        <dbReference type="Proteomes" id="UP001214441"/>
    </source>
</evidence>
<evidence type="ECO:0000256" key="2">
    <source>
        <dbReference type="ARBA" id="ARBA00022801"/>
    </source>
</evidence>
<dbReference type="RefSeq" id="WP_280842615.1">
    <property type="nucleotide sequence ID" value="NZ_JANCPR020000001.1"/>
</dbReference>
<evidence type="ECO:0000313" key="5">
    <source>
        <dbReference type="EMBL" id="MDJ1130567.1"/>
    </source>
</evidence>
<dbReference type="InterPro" id="IPR038257">
    <property type="entry name" value="CRISPR-assoc_Cas3_HD_sf"/>
</dbReference>
<dbReference type="Proteomes" id="UP001214441">
    <property type="component" value="Unassembled WGS sequence"/>
</dbReference>
<accession>A0ABT6ZND5</accession>
<keyword evidence="2" id="KW-0378">Hydrolase</keyword>
<dbReference type="InterPro" id="IPR006483">
    <property type="entry name" value="CRISPR-assoc_Cas3_HD"/>
</dbReference>
<keyword evidence="3" id="KW-0051">Antiviral defense</keyword>
<evidence type="ECO:0000256" key="3">
    <source>
        <dbReference type="ARBA" id="ARBA00023118"/>
    </source>
</evidence>
<gene>
    <name evidence="5" type="ORF">NMN56_001090</name>
</gene>
<comment type="caution">
    <text evidence="5">The sequence shown here is derived from an EMBL/GenBank/DDBJ whole genome shotgun (WGS) entry which is preliminary data.</text>
</comment>
<protein>
    <submittedName>
        <fullName evidence="5">HD domain-containing protein</fullName>
    </submittedName>
</protein>
<dbReference type="EMBL" id="JANCPR020000001">
    <property type="protein sequence ID" value="MDJ1130567.1"/>
    <property type="molecule type" value="Genomic_DNA"/>
</dbReference>
<evidence type="ECO:0000259" key="4">
    <source>
        <dbReference type="Pfam" id="PF18019"/>
    </source>
</evidence>
<organism evidence="5 6">
    <name type="scientific">Streptomyces iconiensis</name>
    <dbReference type="NCBI Taxonomy" id="1384038"/>
    <lineage>
        <taxon>Bacteria</taxon>
        <taxon>Bacillati</taxon>
        <taxon>Actinomycetota</taxon>
        <taxon>Actinomycetes</taxon>
        <taxon>Kitasatosporales</taxon>
        <taxon>Streptomycetaceae</taxon>
        <taxon>Streptomyces</taxon>
    </lineage>
</organism>
<dbReference type="Pfam" id="PF18019">
    <property type="entry name" value="Cas3_HD"/>
    <property type="match status" value="1"/>
</dbReference>
<name>A0ABT6ZND5_9ACTN</name>
<reference evidence="5 6" key="1">
    <citation type="submission" date="2023-05" db="EMBL/GenBank/DDBJ databases">
        <title>Streptantibioticus silvisoli sp. nov., acidotolerant actinomycetes 1 from pine litter.</title>
        <authorList>
            <person name="Swiecimska M."/>
            <person name="Golinska P."/>
            <person name="Sangal V."/>
            <person name="Wachnowicz B."/>
            <person name="Goodfellow M."/>
        </authorList>
    </citation>
    <scope>NUCLEOTIDE SEQUENCE [LARGE SCALE GENOMIC DNA]</scope>
    <source>
        <strain evidence="5 6">DSM 42109</strain>
    </source>
</reference>
<keyword evidence="1" id="KW-0479">Metal-binding</keyword>
<proteinExistence type="predicted"/>